<evidence type="ECO:0000313" key="2">
    <source>
        <dbReference type="EMBL" id="PKR54488.1"/>
    </source>
</evidence>
<reference evidence="2 3" key="1">
    <citation type="submission" date="2017-09" db="EMBL/GenBank/DDBJ databases">
        <title>Biodiversity and function of Thalassospira species in the particle-attached aromatic-hydrocarbon-degrading consortia from the surface seawater of the South China Sea.</title>
        <authorList>
            <person name="Dong C."/>
            <person name="Liu R."/>
            <person name="Shao Z."/>
        </authorList>
    </citation>
    <scope>NUCLEOTIDE SEQUENCE [LARGE SCALE GENOMIC DNA]</scope>
    <source>
        <strain evidence="2 3">CSC1P2</strain>
    </source>
</reference>
<evidence type="ECO:0000313" key="3">
    <source>
        <dbReference type="Proteomes" id="UP000233597"/>
    </source>
</evidence>
<dbReference type="SUPFAM" id="SSF53756">
    <property type="entry name" value="UDP-Glycosyltransferase/glycogen phosphorylase"/>
    <property type="match status" value="1"/>
</dbReference>
<dbReference type="GO" id="GO:0016757">
    <property type="term" value="F:glycosyltransferase activity"/>
    <property type="evidence" value="ECO:0007669"/>
    <property type="project" value="InterPro"/>
</dbReference>
<organism evidence="2 3">
    <name type="scientific">Thalassospira marina</name>
    <dbReference type="NCBI Taxonomy" id="2048283"/>
    <lineage>
        <taxon>Bacteria</taxon>
        <taxon>Pseudomonadati</taxon>
        <taxon>Pseudomonadota</taxon>
        <taxon>Alphaproteobacteria</taxon>
        <taxon>Rhodospirillales</taxon>
        <taxon>Thalassospiraceae</taxon>
        <taxon>Thalassospira</taxon>
    </lineage>
</organism>
<keyword evidence="2" id="KW-0808">Transferase</keyword>
<dbReference type="Gene3D" id="3.40.50.2000">
    <property type="entry name" value="Glycogen Phosphorylase B"/>
    <property type="match status" value="2"/>
</dbReference>
<dbReference type="Pfam" id="PF00534">
    <property type="entry name" value="Glycos_transf_1"/>
    <property type="match status" value="1"/>
</dbReference>
<comment type="caution">
    <text evidence="2">The sequence shown here is derived from an EMBL/GenBank/DDBJ whole genome shotgun (WGS) entry which is preliminary data.</text>
</comment>
<evidence type="ECO:0000259" key="1">
    <source>
        <dbReference type="Pfam" id="PF00534"/>
    </source>
</evidence>
<dbReference type="PANTHER" id="PTHR12526">
    <property type="entry name" value="GLYCOSYLTRANSFERASE"/>
    <property type="match status" value="1"/>
</dbReference>
<dbReference type="OrthoDB" id="9790710at2"/>
<protein>
    <submittedName>
        <fullName evidence="2">Colanic acid biosynthesis glycosyltransferase WcaL</fullName>
    </submittedName>
</protein>
<dbReference type="AlphaFoldDB" id="A0A2N3KVC5"/>
<gene>
    <name evidence="2" type="ORF">COO20_10220</name>
</gene>
<dbReference type="EMBL" id="NWTK01000005">
    <property type="protein sequence ID" value="PKR54488.1"/>
    <property type="molecule type" value="Genomic_DNA"/>
</dbReference>
<dbReference type="Proteomes" id="UP000233597">
    <property type="component" value="Unassembled WGS sequence"/>
</dbReference>
<dbReference type="CDD" id="cd03801">
    <property type="entry name" value="GT4_PimA-like"/>
    <property type="match status" value="1"/>
</dbReference>
<dbReference type="InterPro" id="IPR001296">
    <property type="entry name" value="Glyco_trans_1"/>
</dbReference>
<name>A0A2N3KVC5_9PROT</name>
<feature type="domain" description="Glycosyl transferase family 1" evidence="1">
    <location>
        <begin position="230"/>
        <end position="390"/>
    </location>
</feature>
<accession>A0A2N3KVC5</accession>
<dbReference type="RefSeq" id="WP_101266153.1">
    <property type="nucleotide sequence ID" value="NZ_NWTK01000005.1"/>
</dbReference>
<proteinExistence type="predicted"/>
<sequence>MTSANIAGVDHVAIVVKGYPRLSETFIAQEILGIQQAGIPYRIVSLRHPTDKKRHPIHGRITGNVDYLPEYLHDEPLRVLAGWWKARRMPGYRAAMAAWWRDFARDKTRNRIRRLGQAMVMAAELPADITRIYAHFLHTPASVARYGAMLRQLPWACSAHAKDIYTSPDWEMREKLADMDWLVTCTRANVDHLKALAEEPAKVNLLYHGLDFSRFPEDWPERPLRDGSNANDPVIILSVGRLVGKKGYDDLLRALAKLPGNLHWRFVHIGGGKGEKYQALAQELGIADKCDWQGPRDQAEVIVACQKADLFVLASRIEKDGDRDGLPNVLMEAQLCGLAAVSTRISAIPELIRDGVNGLLVPQRDENALAVALQDMICDPAKRIAMGQAGNDIVRRDFSFHAGMRELGRRFGIVTVENPEVTGTDNITATRQE</sequence>